<dbReference type="AlphaFoldDB" id="A0A397U5L0"/>
<evidence type="ECO:0000256" key="1">
    <source>
        <dbReference type="ARBA" id="ARBA00022676"/>
    </source>
</evidence>
<protein>
    <submittedName>
        <fullName evidence="5">Glycosyltransferase Family 1 protein</fullName>
    </submittedName>
</protein>
<dbReference type="InterPro" id="IPR050271">
    <property type="entry name" value="UDP-glycosyltransferase"/>
</dbReference>
<dbReference type="Gene3D" id="3.40.50.2000">
    <property type="entry name" value="Glycogen Phosphorylase B"/>
    <property type="match status" value="1"/>
</dbReference>
<evidence type="ECO:0000256" key="4">
    <source>
        <dbReference type="SAM" id="MobiDB-lite"/>
    </source>
</evidence>
<dbReference type="PROSITE" id="PS00375">
    <property type="entry name" value="UDPGT"/>
    <property type="match status" value="1"/>
</dbReference>
<dbReference type="OrthoDB" id="5835829at2759"/>
<keyword evidence="2 3" id="KW-0808">Transferase</keyword>
<comment type="similarity">
    <text evidence="3">Belongs to the UDP-glycosyltransferase family.</text>
</comment>
<evidence type="ECO:0000313" key="5">
    <source>
        <dbReference type="EMBL" id="RIB05555.1"/>
    </source>
</evidence>
<dbReference type="Proteomes" id="UP000266673">
    <property type="component" value="Unassembled WGS sequence"/>
</dbReference>
<feature type="compositionally biased region" description="Basic and acidic residues" evidence="4">
    <location>
        <begin position="59"/>
        <end position="78"/>
    </location>
</feature>
<proteinExistence type="inferred from homology"/>
<reference evidence="5 6" key="1">
    <citation type="submission" date="2018-06" db="EMBL/GenBank/DDBJ databases">
        <title>Comparative genomics reveals the genomic features of Rhizophagus irregularis, R. cerebriforme, R. diaphanum and Gigaspora rosea, and their symbiotic lifestyle signature.</title>
        <authorList>
            <person name="Morin E."/>
            <person name="San Clemente H."/>
            <person name="Chen E.C.H."/>
            <person name="De La Providencia I."/>
            <person name="Hainaut M."/>
            <person name="Kuo A."/>
            <person name="Kohler A."/>
            <person name="Murat C."/>
            <person name="Tang N."/>
            <person name="Roy S."/>
            <person name="Loubradou J."/>
            <person name="Henrissat B."/>
            <person name="Grigoriev I.V."/>
            <person name="Corradi N."/>
            <person name="Roux C."/>
            <person name="Martin F.M."/>
        </authorList>
    </citation>
    <scope>NUCLEOTIDE SEQUENCE [LARGE SCALE GENOMIC DNA]</scope>
    <source>
        <strain evidence="5 6">DAOM 194757</strain>
    </source>
</reference>
<dbReference type="EMBL" id="QKWP01001962">
    <property type="protein sequence ID" value="RIB05555.1"/>
    <property type="molecule type" value="Genomic_DNA"/>
</dbReference>
<name>A0A397U5L0_9GLOM</name>
<dbReference type="PANTHER" id="PTHR48043">
    <property type="entry name" value="EG:EG0003.4 PROTEIN-RELATED"/>
    <property type="match status" value="1"/>
</dbReference>
<gene>
    <name evidence="5" type="ORF">C2G38_2007772</name>
</gene>
<accession>A0A397U5L0</accession>
<keyword evidence="6" id="KW-1185">Reference proteome</keyword>
<dbReference type="InterPro" id="IPR002213">
    <property type="entry name" value="UDP_glucos_trans"/>
</dbReference>
<evidence type="ECO:0000313" key="6">
    <source>
        <dbReference type="Proteomes" id="UP000266673"/>
    </source>
</evidence>
<keyword evidence="1 3" id="KW-0328">Glycosyltransferase</keyword>
<dbReference type="CDD" id="cd03784">
    <property type="entry name" value="GT1_Gtf-like"/>
    <property type="match status" value="1"/>
</dbReference>
<dbReference type="Pfam" id="PF00201">
    <property type="entry name" value="UDPGT"/>
    <property type="match status" value="1"/>
</dbReference>
<feature type="region of interest" description="Disordered" evidence="4">
    <location>
        <begin position="49"/>
        <end position="81"/>
    </location>
</feature>
<feature type="non-terminal residue" evidence="5">
    <location>
        <position position="487"/>
    </location>
</feature>
<evidence type="ECO:0000256" key="3">
    <source>
        <dbReference type="RuleBase" id="RU003718"/>
    </source>
</evidence>
<dbReference type="PANTHER" id="PTHR48043:SF145">
    <property type="entry name" value="FI06409P-RELATED"/>
    <property type="match status" value="1"/>
</dbReference>
<dbReference type="InterPro" id="IPR035595">
    <property type="entry name" value="UDP_glycos_trans_CS"/>
</dbReference>
<organism evidence="5 6">
    <name type="scientific">Gigaspora rosea</name>
    <dbReference type="NCBI Taxonomy" id="44941"/>
    <lineage>
        <taxon>Eukaryota</taxon>
        <taxon>Fungi</taxon>
        <taxon>Fungi incertae sedis</taxon>
        <taxon>Mucoromycota</taxon>
        <taxon>Glomeromycotina</taxon>
        <taxon>Glomeromycetes</taxon>
        <taxon>Diversisporales</taxon>
        <taxon>Gigasporaceae</taxon>
        <taxon>Gigaspora</taxon>
    </lineage>
</organism>
<evidence type="ECO:0000256" key="2">
    <source>
        <dbReference type="ARBA" id="ARBA00022679"/>
    </source>
</evidence>
<dbReference type="GO" id="GO:0008194">
    <property type="term" value="F:UDP-glycosyltransferase activity"/>
    <property type="evidence" value="ECO:0007669"/>
    <property type="project" value="InterPro"/>
</dbReference>
<dbReference type="SUPFAM" id="SSF53756">
    <property type="entry name" value="UDP-Glycosyltransferase/glycogen phosphorylase"/>
    <property type="match status" value="1"/>
</dbReference>
<comment type="caution">
    <text evidence="5">The sequence shown here is derived from an EMBL/GenBank/DDBJ whole genome shotgun (WGS) entry which is preliminary data.</text>
</comment>
<sequence>MLEILKILMDRGYNVTLISRGNYTSQSLNYRSIPQIIFDNDQFDIQNSSNSVNASKNSNESKFDETKTSIENDSHSKSDQSNVHICTDIDNEFIDLSQNALLSLIRVAIKSYVPSYIYNIFKQPIEEYTVDAIKSYVPFYNIYKQSAEELNADLFFCDYSINYPCFDIAWKLGKPAVGIFSDLYNIASSPYKADPVLGCRANMENESFYHRFKCTIITPLMQDWRSMDFLRALNIQRASIGIDPHWDMKGRISNLLMLSNNFFGFEIPSSDSPLHQEIGPIMPDNFPALTPVLDKFLIAHPRTIYFALGTNAILSPQNVVTILKSFLTLIVQDVIDGVIWSTTKTDPLESLSLTNSSVQISAILNNEHPHIHITKFSPQFAILSHENTKLFLSHGGAASSHESMYNAKPMLVLPIRGDQPRNAEMLELAGMALKLSKTDLKVDDIITKVKRLLNEESFKKNAERLQFLAKVNSKRKYRAADLIEIVL</sequence>
<feature type="compositionally biased region" description="Low complexity" evidence="4">
    <location>
        <begin position="49"/>
        <end position="58"/>
    </location>
</feature>